<accession>A0A1F6H3I7</accession>
<keyword evidence="1" id="KW-0732">Signal</keyword>
<reference evidence="2 3" key="1">
    <citation type="journal article" date="2016" name="Nat. Commun.">
        <title>Thousands of microbial genomes shed light on interconnected biogeochemical processes in an aquifer system.</title>
        <authorList>
            <person name="Anantharaman K."/>
            <person name="Brown C.T."/>
            <person name="Hug L.A."/>
            <person name="Sharon I."/>
            <person name="Castelle C.J."/>
            <person name="Probst A.J."/>
            <person name="Thomas B.C."/>
            <person name="Singh A."/>
            <person name="Wilkins M.J."/>
            <person name="Karaoz U."/>
            <person name="Brodie E.L."/>
            <person name="Williams K.H."/>
            <person name="Hubbard S.S."/>
            <person name="Banfield J.F."/>
        </authorList>
    </citation>
    <scope>NUCLEOTIDE SEQUENCE [LARGE SCALE GENOMIC DNA]</scope>
</reference>
<comment type="caution">
    <text evidence="2">The sequence shown here is derived from an EMBL/GenBank/DDBJ whole genome shotgun (WGS) entry which is preliminary data.</text>
</comment>
<name>A0A1F6H3I7_9PROT</name>
<feature type="signal peptide" evidence="1">
    <location>
        <begin position="1"/>
        <end position="20"/>
    </location>
</feature>
<evidence type="ECO:0000313" key="3">
    <source>
        <dbReference type="Proteomes" id="UP000177583"/>
    </source>
</evidence>
<dbReference type="Proteomes" id="UP000177583">
    <property type="component" value="Unassembled WGS sequence"/>
</dbReference>
<dbReference type="EMBL" id="MFNF01000001">
    <property type="protein sequence ID" value="OGH04933.1"/>
    <property type="molecule type" value="Genomic_DNA"/>
</dbReference>
<dbReference type="AlphaFoldDB" id="A0A1F6H3I7"/>
<sequence length="98" mass="11075">MKSLGLLLVLCTLAPAFLHAGLPTEPGLDALTLKKMRWLERFGTPIRAGSPDHKVQTFGCNHGDQVLLRHQWGLEQTWLQEHLVECPAFFFDLQPPED</sequence>
<organism evidence="2 3">
    <name type="scientific">Candidatus Lambdaproteobacteria bacterium RIFOXYD2_FULL_56_26</name>
    <dbReference type="NCBI Taxonomy" id="1817773"/>
    <lineage>
        <taxon>Bacteria</taxon>
        <taxon>Pseudomonadati</taxon>
        <taxon>Pseudomonadota</taxon>
        <taxon>Candidatus Lambdaproteobacteria</taxon>
    </lineage>
</organism>
<proteinExistence type="predicted"/>
<feature type="chain" id="PRO_5009524911" evidence="1">
    <location>
        <begin position="21"/>
        <end position="98"/>
    </location>
</feature>
<evidence type="ECO:0000256" key="1">
    <source>
        <dbReference type="SAM" id="SignalP"/>
    </source>
</evidence>
<protein>
    <submittedName>
        <fullName evidence="2">Uncharacterized protein</fullName>
    </submittedName>
</protein>
<evidence type="ECO:0000313" key="2">
    <source>
        <dbReference type="EMBL" id="OGH04933.1"/>
    </source>
</evidence>
<gene>
    <name evidence="2" type="ORF">A2557_08135</name>
</gene>